<name>A0A512BH74_9BACT</name>
<dbReference type="EMBL" id="BJYT01000019">
    <property type="protein sequence ID" value="GEO11328.1"/>
    <property type="molecule type" value="Genomic_DNA"/>
</dbReference>
<organism evidence="2 3">
    <name type="scientific">Segetibacter aerophilus</name>
    <dbReference type="NCBI Taxonomy" id="670293"/>
    <lineage>
        <taxon>Bacteria</taxon>
        <taxon>Pseudomonadati</taxon>
        <taxon>Bacteroidota</taxon>
        <taxon>Chitinophagia</taxon>
        <taxon>Chitinophagales</taxon>
        <taxon>Chitinophagaceae</taxon>
        <taxon>Segetibacter</taxon>
    </lineage>
</organism>
<dbReference type="Proteomes" id="UP000321513">
    <property type="component" value="Unassembled WGS sequence"/>
</dbReference>
<keyword evidence="1" id="KW-0472">Membrane</keyword>
<protein>
    <recommendedName>
        <fullName evidence="4">DUF4160 domain-containing protein</fullName>
    </recommendedName>
</protein>
<comment type="caution">
    <text evidence="2">The sequence shown here is derived from an EMBL/GenBank/DDBJ whole genome shotgun (WGS) entry which is preliminary data.</text>
</comment>
<evidence type="ECO:0000313" key="2">
    <source>
        <dbReference type="EMBL" id="GEO11328.1"/>
    </source>
</evidence>
<feature type="transmembrane region" description="Helical" evidence="1">
    <location>
        <begin position="12"/>
        <end position="30"/>
    </location>
</feature>
<evidence type="ECO:0000256" key="1">
    <source>
        <dbReference type="SAM" id="Phobius"/>
    </source>
</evidence>
<reference evidence="2 3" key="1">
    <citation type="submission" date="2019-07" db="EMBL/GenBank/DDBJ databases">
        <title>Whole genome shotgun sequence of Segetibacter aerophilus NBRC 106135.</title>
        <authorList>
            <person name="Hosoyama A."/>
            <person name="Uohara A."/>
            <person name="Ohji S."/>
            <person name="Ichikawa N."/>
        </authorList>
    </citation>
    <scope>NUCLEOTIDE SEQUENCE [LARGE SCALE GENOMIC DNA]</scope>
    <source>
        <strain evidence="2 3">NBRC 106135</strain>
    </source>
</reference>
<dbReference type="InterPro" id="IPR025427">
    <property type="entry name" value="DUF4160"/>
</dbReference>
<dbReference type="AlphaFoldDB" id="A0A512BH74"/>
<proteinExistence type="predicted"/>
<dbReference type="Pfam" id="PF13711">
    <property type="entry name" value="DUF4160"/>
    <property type="match status" value="1"/>
</dbReference>
<keyword evidence="1" id="KW-0812">Transmembrane</keyword>
<gene>
    <name evidence="2" type="ORF">SAE01_38240</name>
</gene>
<accession>A0A512BH74</accession>
<evidence type="ECO:0008006" key="4">
    <source>
        <dbReference type="Google" id="ProtNLM"/>
    </source>
</evidence>
<evidence type="ECO:0000313" key="3">
    <source>
        <dbReference type="Proteomes" id="UP000321513"/>
    </source>
</evidence>
<keyword evidence="3" id="KW-1185">Reference proteome</keyword>
<sequence length="95" mass="11101">MNGLRKIIAGNFIFVVMPTLLTINGIRFFFYSNENREPMHLHVTKGNASGKVWLEPEIEQAYFDGFTKAEEKVIMEAVLSNLKELKLRWNEYFSK</sequence>
<keyword evidence="1" id="KW-1133">Transmembrane helix</keyword>